<dbReference type="AlphaFoldDB" id="A0AAE2YN72"/>
<keyword evidence="5 8" id="KW-1133">Transmembrane helix</keyword>
<dbReference type="NCBIfam" id="TIGR00861">
    <property type="entry name" value="MIP"/>
    <property type="match status" value="1"/>
</dbReference>
<sequence>MGTDAGVKTGWRAHSIWAEMIAEFLGCFVLLAFGAGCVAVAVVGLTESHRTLVIFQGAGGWLLITWGWAMAVAMAVYVAGGVSGAHINPAVTLAFALRGNFPWRKVVPYWIAQVVGCFAGAAIVYYDYFLAIDKWNLAHGVISRAASGGLTTFSIFATFPAAYYGNQMGLALLDQVVATFFLLLFVLAIIDNMNVGPGANLAPLMIGFAVAAIGMSFGVGTGYAINPARDFGPRFFCWAVSSLKCNTRM</sequence>
<dbReference type="Proteomes" id="UP001197378">
    <property type="component" value="Unassembled WGS sequence"/>
</dbReference>
<evidence type="ECO:0000313" key="10">
    <source>
        <dbReference type="Proteomes" id="UP001197378"/>
    </source>
</evidence>
<dbReference type="GO" id="GO:0015254">
    <property type="term" value="F:glycerol channel activity"/>
    <property type="evidence" value="ECO:0007669"/>
    <property type="project" value="TreeGrafter"/>
</dbReference>
<dbReference type="PANTHER" id="PTHR43829">
    <property type="entry name" value="AQUAPORIN OR AQUAGLYCEROPORIN RELATED"/>
    <property type="match status" value="1"/>
</dbReference>
<feature type="transmembrane region" description="Helical" evidence="8">
    <location>
        <begin position="141"/>
        <end position="163"/>
    </location>
</feature>
<dbReference type="EMBL" id="JAAXYO010000036">
    <property type="protein sequence ID" value="MBU2787195.1"/>
    <property type="molecule type" value="Genomic_DNA"/>
</dbReference>
<dbReference type="InterPro" id="IPR050363">
    <property type="entry name" value="MIP/Aquaporin"/>
</dbReference>
<dbReference type="Gene3D" id="1.20.1080.10">
    <property type="entry name" value="Glycerol uptake facilitator protein"/>
    <property type="match status" value="1"/>
</dbReference>
<keyword evidence="4 7" id="KW-0812">Transmembrane</keyword>
<keyword evidence="3 7" id="KW-0813">Transport</keyword>
<evidence type="ECO:0000313" key="9">
    <source>
        <dbReference type="EMBL" id="MBU2787195.1"/>
    </source>
</evidence>
<evidence type="ECO:0000256" key="6">
    <source>
        <dbReference type="ARBA" id="ARBA00023136"/>
    </source>
</evidence>
<feature type="transmembrane region" description="Helical" evidence="8">
    <location>
        <begin position="170"/>
        <end position="190"/>
    </location>
</feature>
<dbReference type="InterPro" id="IPR023271">
    <property type="entry name" value="Aquaporin-like"/>
</dbReference>
<dbReference type="GO" id="GO:0005886">
    <property type="term" value="C:plasma membrane"/>
    <property type="evidence" value="ECO:0007669"/>
    <property type="project" value="TreeGrafter"/>
</dbReference>
<evidence type="ECO:0000256" key="8">
    <source>
        <dbReference type="SAM" id="Phobius"/>
    </source>
</evidence>
<feature type="transmembrane region" description="Helical" evidence="8">
    <location>
        <begin position="20"/>
        <end position="45"/>
    </location>
</feature>
<dbReference type="RefSeq" id="WP_226827288.1">
    <property type="nucleotide sequence ID" value="NZ_JAAXYO010000036.1"/>
</dbReference>
<name>A0AAE2YN72_9PROT</name>
<accession>A0AAE2YN72</accession>
<keyword evidence="10" id="KW-1185">Reference proteome</keyword>
<protein>
    <submittedName>
        <fullName evidence="9">Aquaporin family protein</fullName>
    </submittedName>
</protein>
<evidence type="ECO:0000256" key="4">
    <source>
        <dbReference type="ARBA" id="ARBA00022692"/>
    </source>
</evidence>
<comment type="caution">
    <text evidence="9">The sequence shown here is derived from an EMBL/GenBank/DDBJ whole genome shotgun (WGS) entry which is preliminary data.</text>
</comment>
<dbReference type="InterPro" id="IPR022357">
    <property type="entry name" value="MIP_CS"/>
</dbReference>
<gene>
    <name evidence="9" type="ORF">HFQ13_03030</name>
</gene>
<comment type="similarity">
    <text evidence="2 7">Belongs to the MIP/aquaporin (TC 1.A.8) family.</text>
</comment>
<evidence type="ECO:0000256" key="7">
    <source>
        <dbReference type="RuleBase" id="RU000477"/>
    </source>
</evidence>
<dbReference type="Pfam" id="PF00230">
    <property type="entry name" value="MIP"/>
    <property type="match status" value="1"/>
</dbReference>
<evidence type="ECO:0000256" key="1">
    <source>
        <dbReference type="ARBA" id="ARBA00004141"/>
    </source>
</evidence>
<dbReference type="PROSITE" id="PS00221">
    <property type="entry name" value="MIP"/>
    <property type="match status" value="1"/>
</dbReference>
<keyword evidence="6 8" id="KW-0472">Membrane</keyword>
<feature type="transmembrane region" description="Helical" evidence="8">
    <location>
        <begin position="202"/>
        <end position="225"/>
    </location>
</feature>
<comment type="subcellular location">
    <subcellularLocation>
        <location evidence="1">Membrane</location>
        <topology evidence="1">Multi-pass membrane protein</topology>
    </subcellularLocation>
</comment>
<evidence type="ECO:0000256" key="5">
    <source>
        <dbReference type="ARBA" id="ARBA00022989"/>
    </source>
</evidence>
<proteinExistence type="inferred from homology"/>
<evidence type="ECO:0000256" key="2">
    <source>
        <dbReference type="ARBA" id="ARBA00006175"/>
    </source>
</evidence>
<feature type="transmembrane region" description="Helical" evidence="8">
    <location>
        <begin position="109"/>
        <end position="129"/>
    </location>
</feature>
<dbReference type="InterPro" id="IPR000425">
    <property type="entry name" value="MIP"/>
</dbReference>
<organism evidence="9 10">
    <name type="scientific">Igneacidithiobacillus copahuensis</name>
    <dbReference type="NCBI Taxonomy" id="2724909"/>
    <lineage>
        <taxon>Bacteria</taxon>
        <taxon>Pseudomonadati</taxon>
        <taxon>Pseudomonadota</taxon>
        <taxon>Acidithiobacillia</taxon>
        <taxon>Acidithiobacillales</taxon>
        <taxon>Acidithiobacillaceae</taxon>
        <taxon>Igneacidithiobacillus</taxon>
    </lineage>
</organism>
<dbReference type="PANTHER" id="PTHR43829:SF9">
    <property type="entry name" value="AQUAPORIN-9"/>
    <property type="match status" value="1"/>
</dbReference>
<evidence type="ECO:0000256" key="3">
    <source>
        <dbReference type="ARBA" id="ARBA00022448"/>
    </source>
</evidence>
<dbReference type="PRINTS" id="PR00783">
    <property type="entry name" value="MINTRINSICP"/>
</dbReference>
<dbReference type="SUPFAM" id="SSF81338">
    <property type="entry name" value="Aquaporin-like"/>
    <property type="match status" value="1"/>
</dbReference>
<reference evidence="9" key="1">
    <citation type="journal article" date="2021" name="ISME J.">
        <title>Genomic evolution of the class Acidithiobacillia: deep-branching Proteobacteria living in extreme acidic conditions.</title>
        <authorList>
            <person name="Moya-Beltran A."/>
            <person name="Beard S."/>
            <person name="Rojas-Villalobos C."/>
            <person name="Issotta F."/>
            <person name="Gallardo Y."/>
            <person name="Ulloa R."/>
            <person name="Giaveno A."/>
            <person name="Degli Esposti M."/>
            <person name="Johnson D.B."/>
            <person name="Quatrini R."/>
        </authorList>
    </citation>
    <scope>NUCLEOTIDE SEQUENCE</scope>
    <source>
        <strain evidence="9">VAN18-1</strain>
    </source>
</reference>